<dbReference type="Pfam" id="PF14015">
    <property type="entry name" value="DUF4231"/>
    <property type="match status" value="1"/>
</dbReference>
<evidence type="ECO:0008006" key="4">
    <source>
        <dbReference type="Google" id="ProtNLM"/>
    </source>
</evidence>
<protein>
    <recommendedName>
        <fullName evidence="4">DUF4231 domain-containing protein</fullName>
    </recommendedName>
</protein>
<dbReference type="Proteomes" id="UP000033434">
    <property type="component" value="Unassembled WGS sequence"/>
</dbReference>
<keyword evidence="1" id="KW-1133">Transmembrane helix</keyword>
<comment type="caution">
    <text evidence="2">The sequence shown here is derived from an EMBL/GenBank/DDBJ whole genome shotgun (WGS) entry which is preliminary data.</text>
</comment>
<feature type="transmembrane region" description="Helical" evidence="1">
    <location>
        <begin position="56"/>
        <end position="76"/>
    </location>
</feature>
<evidence type="ECO:0000256" key="1">
    <source>
        <dbReference type="SAM" id="Phobius"/>
    </source>
</evidence>
<reference evidence="2 3" key="1">
    <citation type="journal article" date="2015" name="BMC Genomics">
        <title>Genome mining reveals unlocked bioactive potential of marine Gram-negative bacteria.</title>
        <authorList>
            <person name="Machado H."/>
            <person name="Sonnenschein E.C."/>
            <person name="Melchiorsen J."/>
            <person name="Gram L."/>
        </authorList>
    </citation>
    <scope>NUCLEOTIDE SEQUENCE [LARGE SCALE GENOMIC DNA]</scope>
    <source>
        <strain evidence="2 3">S4054</strain>
    </source>
</reference>
<keyword evidence="1" id="KW-0472">Membrane</keyword>
<dbReference type="AlphaFoldDB" id="A0A0F6AFU2"/>
<dbReference type="RefSeq" id="WP_046355514.1">
    <property type="nucleotide sequence ID" value="NZ_AUXW01000138.1"/>
</dbReference>
<name>A0A0F6AFU2_9GAMM</name>
<dbReference type="NCBIfam" id="NF033634">
    <property type="entry name" value="SLATT_1"/>
    <property type="match status" value="1"/>
</dbReference>
<organism evidence="2 3">
    <name type="scientific">Pseudoalteromonas luteoviolacea S4054</name>
    <dbReference type="NCBI Taxonomy" id="1129367"/>
    <lineage>
        <taxon>Bacteria</taxon>
        <taxon>Pseudomonadati</taxon>
        <taxon>Pseudomonadota</taxon>
        <taxon>Gammaproteobacteria</taxon>
        <taxon>Alteromonadales</taxon>
        <taxon>Pseudoalteromonadaceae</taxon>
        <taxon>Pseudoalteromonas</taxon>
    </lineage>
</organism>
<evidence type="ECO:0000313" key="2">
    <source>
        <dbReference type="EMBL" id="KKE84249.1"/>
    </source>
</evidence>
<gene>
    <name evidence="2" type="ORF">N479_10140</name>
</gene>
<dbReference type="EMBL" id="AUXW01000138">
    <property type="protein sequence ID" value="KKE84249.1"/>
    <property type="molecule type" value="Genomic_DNA"/>
</dbReference>
<feature type="transmembrane region" description="Helical" evidence="1">
    <location>
        <begin position="31"/>
        <end position="50"/>
    </location>
</feature>
<sequence length="144" mass="16648">MNKEQYLKDRVDNQINWYNKKSKSNQMWFKSLRIIEIVSAAIIPFVAGYSNSIPHGMVFIGVLGVIIAICAALTALNKYQENWLVYRTTCEALLQEKFLFMTNAKPYNNEEAFSKFVTRVESLLSKENTQWARSVKEKPNSKSK</sequence>
<dbReference type="PATRIC" id="fig|1129367.4.peg.1808"/>
<keyword evidence="1" id="KW-0812">Transmembrane</keyword>
<accession>A0A0F6AFU2</accession>
<evidence type="ECO:0000313" key="3">
    <source>
        <dbReference type="Proteomes" id="UP000033434"/>
    </source>
</evidence>
<proteinExistence type="predicted"/>
<dbReference type="InterPro" id="IPR025325">
    <property type="entry name" value="DUF4231"/>
</dbReference>